<evidence type="ECO:0000313" key="2">
    <source>
        <dbReference type="EMBL" id="CAD1830543.1"/>
    </source>
</evidence>
<evidence type="ECO:0000256" key="1">
    <source>
        <dbReference type="SAM" id="MobiDB-lite"/>
    </source>
</evidence>
<protein>
    <submittedName>
        <fullName evidence="2">Uncharacterized protein</fullName>
    </submittedName>
</protein>
<reference evidence="2" key="1">
    <citation type="submission" date="2020-07" db="EMBL/GenBank/DDBJ databases">
        <authorList>
            <person name="Lin J."/>
        </authorList>
    </citation>
    <scope>NUCLEOTIDE SEQUENCE</scope>
</reference>
<dbReference type="AlphaFoldDB" id="A0A6V7PIR8"/>
<proteinExistence type="predicted"/>
<feature type="region of interest" description="Disordered" evidence="1">
    <location>
        <begin position="146"/>
        <end position="167"/>
    </location>
</feature>
<name>A0A6V7PIR8_ANACO</name>
<feature type="region of interest" description="Disordered" evidence="1">
    <location>
        <begin position="201"/>
        <end position="245"/>
    </location>
</feature>
<organism evidence="2">
    <name type="scientific">Ananas comosus var. bracteatus</name>
    <name type="common">red pineapple</name>
    <dbReference type="NCBI Taxonomy" id="296719"/>
    <lineage>
        <taxon>Eukaryota</taxon>
        <taxon>Viridiplantae</taxon>
        <taxon>Streptophyta</taxon>
        <taxon>Embryophyta</taxon>
        <taxon>Tracheophyta</taxon>
        <taxon>Spermatophyta</taxon>
        <taxon>Magnoliopsida</taxon>
        <taxon>Liliopsida</taxon>
        <taxon>Poales</taxon>
        <taxon>Bromeliaceae</taxon>
        <taxon>Bromelioideae</taxon>
        <taxon>Ananas</taxon>
    </lineage>
</organism>
<accession>A0A6V7PIR8</accession>
<feature type="compositionally biased region" description="Pro residues" evidence="1">
    <location>
        <begin position="152"/>
        <end position="161"/>
    </location>
</feature>
<feature type="region of interest" description="Disordered" evidence="1">
    <location>
        <begin position="65"/>
        <end position="122"/>
    </location>
</feature>
<feature type="compositionally biased region" description="Gly residues" evidence="1">
    <location>
        <begin position="84"/>
        <end position="106"/>
    </location>
</feature>
<feature type="compositionally biased region" description="Pro residues" evidence="1">
    <location>
        <begin position="217"/>
        <end position="235"/>
    </location>
</feature>
<sequence length="245" mass="25204">MPCVGDLQPPCAQRERPPSLSLFFSPLLALYLSLTPHPSLSPSFPPLSFPPCFLSLPTLPLSPVRAGGASKRGRAQGVDTSRAGTGGASKGAGAGAGAGVGAGSGTGTEASPRPPRERDGLPVASPLVSIRAIFFLPNTTQIHPSLLRLAPSPRPPPPPSPSRGEEAAVGPALPLLLFSERGPTRALRRSFPARALLSSFPAQALGHPPSTATAKENPPPPRCPSDLIPPPPLPRPRGQGNLPHQ</sequence>
<gene>
    <name evidence="2" type="ORF">CB5_LOCUS13754</name>
</gene>
<dbReference type="EMBL" id="LR862148">
    <property type="protein sequence ID" value="CAD1830543.1"/>
    <property type="molecule type" value="Genomic_DNA"/>
</dbReference>